<comment type="caution">
    <text evidence="2">The sequence shown here is derived from an EMBL/GenBank/DDBJ whole genome shotgun (WGS) entry which is preliminary data.</text>
</comment>
<dbReference type="Proteomes" id="UP000696280">
    <property type="component" value="Unassembled WGS sequence"/>
</dbReference>
<reference evidence="2" key="1">
    <citation type="submission" date="2021-07" db="EMBL/GenBank/DDBJ databases">
        <authorList>
            <person name="Durling M."/>
        </authorList>
    </citation>
    <scope>NUCLEOTIDE SEQUENCE</scope>
</reference>
<protein>
    <submittedName>
        <fullName evidence="2">Uncharacterized protein</fullName>
    </submittedName>
</protein>
<accession>A0A9N9PPP4</accession>
<keyword evidence="1" id="KW-1133">Transmembrane helix</keyword>
<feature type="transmembrane region" description="Helical" evidence="1">
    <location>
        <begin position="77"/>
        <end position="94"/>
    </location>
</feature>
<evidence type="ECO:0000313" key="2">
    <source>
        <dbReference type="EMBL" id="CAG8949657.1"/>
    </source>
</evidence>
<dbReference type="AlphaFoldDB" id="A0A9N9PPP4"/>
<keyword evidence="3" id="KW-1185">Reference proteome</keyword>
<dbReference type="EMBL" id="CAJVRL010000014">
    <property type="protein sequence ID" value="CAG8949657.1"/>
    <property type="molecule type" value="Genomic_DNA"/>
</dbReference>
<gene>
    <name evidence="2" type="ORF">HYFRA_00007891</name>
</gene>
<evidence type="ECO:0000256" key="1">
    <source>
        <dbReference type="SAM" id="Phobius"/>
    </source>
</evidence>
<keyword evidence="1" id="KW-0812">Transmembrane</keyword>
<name>A0A9N9PPP4_9HELO</name>
<proteinExistence type="predicted"/>
<sequence>MNQKFKVYDTLDKYAEIKAVSAYHVVHIRSLDAPLLDHPLIDKNLHIKNTDKHPPTSNHFQHQPPHRSPIRDTKMKSITLLLTLTLATIGMAFPRGPSDDPVPSSNALCEAKCSPNLL</sequence>
<organism evidence="2 3">
    <name type="scientific">Hymenoscyphus fraxineus</name>
    <dbReference type="NCBI Taxonomy" id="746836"/>
    <lineage>
        <taxon>Eukaryota</taxon>
        <taxon>Fungi</taxon>
        <taxon>Dikarya</taxon>
        <taxon>Ascomycota</taxon>
        <taxon>Pezizomycotina</taxon>
        <taxon>Leotiomycetes</taxon>
        <taxon>Helotiales</taxon>
        <taxon>Helotiaceae</taxon>
        <taxon>Hymenoscyphus</taxon>
    </lineage>
</organism>
<evidence type="ECO:0000313" key="3">
    <source>
        <dbReference type="Proteomes" id="UP000696280"/>
    </source>
</evidence>
<keyword evidence="1" id="KW-0472">Membrane</keyword>